<proteinExistence type="predicted"/>
<evidence type="ECO:0000256" key="6">
    <source>
        <dbReference type="ARBA" id="ARBA00022692"/>
    </source>
</evidence>
<dbReference type="PANTHER" id="PTHR45436:SF5">
    <property type="entry name" value="SENSOR HISTIDINE KINASE TRCS"/>
    <property type="match status" value="1"/>
</dbReference>
<evidence type="ECO:0000256" key="1">
    <source>
        <dbReference type="ARBA" id="ARBA00000085"/>
    </source>
</evidence>
<sequence length="418" mass="45103">MGLTGFRGRIVSLAVLTATLVVAVLVVLSHVLLTRATDADTRTLARTRAEAVAATVEVVGGKLRLVEGAGDAFDTVTWVYADGHLIDGTLHPSTSDDVQRLGGSGQSEFVTTPQYLLYGVPLPIQGQHVTVVVMVDLTPYESSEQRSLVMSLILGAFAIALAAVIAYVGVSRSLHVVRRMSALADEWGDHDPDRRFRLGPPRDEFGELAQTFDRLLDRVSDTIADERRLTDEIAHELRTPMSVLRGEAQLAELSGAQVDPQLVLTETDRLSTAVSAILDAARSRMPREASCRLASVLEQVVEGRVVDLDLPPDLEVAVPADVVVAVLAPLLDNAARHARSSTALTAETYDDHVVVHVLDDGPGFREDELERVFTPGHSRTRGHGLGLAVVRRIATATGLTVRAVADGRGHVEVRFPRR</sequence>
<dbReference type="Proteomes" id="UP000755585">
    <property type="component" value="Unassembled WGS sequence"/>
</dbReference>
<feature type="domain" description="HAMP" evidence="12">
    <location>
        <begin position="171"/>
        <end position="224"/>
    </location>
</feature>
<dbReference type="PROSITE" id="PS50885">
    <property type="entry name" value="HAMP"/>
    <property type="match status" value="1"/>
</dbReference>
<keyword evidence="10" id="KW-0472">Membrane</keyword>
<organism evidence="13 14">
    <name type="scientific">Kribbella aluminosa</name>
    <dbReference type="NCBI Taxonomy" id="416017"/>
    <lineage>
        <taxon>Bacteria</taxon>
        <taxon>Bacillati</taxon>
        <taxon>Actinomycetota</taxon>
        <taxon>Actinomycetes</taxon>
        <taxon>Propionibacteriales</taxon>
        <taxon>Kribbellaceae</taxon>
        <taxon>Kribbella</taxon>
    </lineage>
</organism>
<feature type="domain" description="Histidine kinase" evidence="11">
    <location>
        <begin position="232"/>
        <end position="418"/>
    </location>
</feature>
<evidence type="ECO:0000256" key="8">
    <source>
        <dbReference type="ARBA" id="ARBA00022989"/>
    </source>
</evidence>
<dbReference type="EMBL" id="JAGINT010000002">
    <property type="protein sequence ID" value="MBP2355859.1"/>
    <property type="molecule type" value="Genomic_DNA"/>
</dbReference>
<evidence type="ECO:0000256" key="7">
    <source>
        <dbReference type="ARBA" id="ARBA00022777"/>
    </source>
</evidence>
<dbReference type="SMART" id="SM00387">
    <property type="entry name" value="HATPase_c"/>
    <property type="match status" value="1"/>
</dbReference>
<feature type="transmembrane region" description="Helical" evidence="10">
    <location>
        <begin position="148"/>
        <end position="170"/>
    </location>
</feature>
<dbReference type="Gene3D" id="1.10.287.130">
    <property type="match status" value="1"/>
</dbReference>
<evidence type="ECO:0000256" key="5">
    <source>
        <dbReference type="ARBA" id="ARBA00022679"/>
    </source>
</evidence>
<dbReference type="InterPro" id="IPR050428">
    <property type="entry name" value="TCS_sensor_his_kinase"/>
</dbReference>
<protein>
    <recommendedName>
        <fullName evidence="3">histidine kinase</fullName>
        <ecNumber evidence="3">2.7.13.3</ecNumber>
    </recommendedName>
</protein>
<keyword evidence="8 10" id="KW-1133">Transmembrane helix</keyword>
<evidence type="ECO:0000259" key="12">
    <source>
        <dbReference type="PROSITE" id="PS50885"/>
    </source>
</evidence>
<dbReference type="RefSeq" id="WP_209698469.1">
    <property type="nucleotide sequence ID" value="NZ_BAAAVU010000005.1"/>
</dbReference>
<keyword evidence="5" id="KW-0808">Transferase</keyword>
<dbReference type="CDD" id="cd00082">
    <property type="entry name" value="HisKA"/>
    <property type="match status" value="1"/>
</dbReference>
<evidence type="ECO:0000256" key="2">
    <source>
        <dbReference type="ARBA" id="ARBA00004236"/>
    </source>
</evidence>
<dbReference type="InterPro" id="IPR036097">
    <property type="entry name" value="HisK_dim/P_sf"/>
</dbReference>
<comment type="catalytic activity">
    <reaction evidence="1">
        <text>ATP + protein L-histidine = ADP + protein N-phospho-L-histidine.</text>
        <dbReference type="EC" id="2.7.13.3"/>
    </reaction>
</comment>
<dbReference type="EC" id="2.7.13.3" evidence="3"/>
<keyword evidence="14" id="KW-1185">Reference proteome</keyword>
<evidence type="ECO:0000313" key="13">
    <source>
        <dbReference type="EMBL" id="MBP2355859.1"/>
    </source>
</evidence>
<dbReference type="Pfam" id="PF02518">
    <property type="entry name" value="HATPase_c"/>
    <property type="match status" value="1"/>
</dbReference>
<evidence type="ECO:0000256" key="9">
    <source>
        <dbReference type="ARBA" id="ARBA00023012"/>
    </source>
</evidence>
<keyword evidence="9" id="KW-0902">Two-component regulatory system</keyword>
<reference evidence="13 14" key="1">
    <citation type="submission" date="2021-03" db="EMBL/GenBank/DDBJ databases">
        <title>Sequencing the genomes of 1000 actinobacteria strains.</title>
        <authorList>
            <person name="Klenk H.-P."/>
        </authorList>
    </citation>
    <scope>NUCLEOTIDE SEQUENCE [LARGE SCALE GENOMIC DNA]</scope>
    <source>
        <strain evidence="13 14">DSM 18824</strain>
    </source>
</reference>
<evidence type="ECO:0000256" key="10">
    <source>
        <dbReference type="SAM" id="Phobius"/>
    </source>
</evidence>
<evidence type="ECO:0000256" key="4">
    <source>
        <dbReference type="ARBA" id="ARBA00022553"/>
    </source>
</evidence>
<dbReference type="SUPFAM" id="SSF55874">
    <property type="entry name" value="ATPase domain of HSP90 chaperone/DNA topoisomerase II/histidine kinase"/>
    <property type="match status" value="1"/>
</dbReference>
<dbReference type="PANTHER" id="PTHR45436">
    <property type="entry name" value="SENSOR HISTIDINE KINASE YKOH"/>
    <property type="match status" value="1"/>
</dbReference>
<dbReference type="Pfam" id="PF00512">
    <property type="entry name" value="HisKA"/>
    <property type="match status" value="1"/>
</dbReference>
<dbReference type="Gene3D" id="6.10.340.10">
    <property type="match status" value="1"/>
</dbReference>
<comment type="subcellular location">
    <subcellularLocation>
        <location evidence="2">Cell membrane</location>
    </subcellularLocation>
</comment>
<accession>A0ABS4UW33</accession>
<dbReference type="InterPro" id="IPR003594">
    <property type="entry name" value="HATPase_dom"/>
</dbReference>
<keyword evidence="6 10" id="KW-0812">Transmembrane</keyword>
<dbReference type="SMART" id="SM00304">
    <property type="entry name" value="HAMP"/>
    <property type="match status" value="1"/>
</dbReference>
<keyword evidence="4" id="KW-0597">Phosphoprotein</keyword>
<gene>
    <name evidence="13" type="ORF">JOF29_006969</name>
</gene>
<dbReference type="InterPro" id="IPR036890">
    <property type="entry name" value="HATPase_C_sf"/>
</dbReference>
<dbReference type="InterPro" id="IPR003660">
    <property type="entry name" value="HAMP_dom"/>
</dbReference>
<evidence type="ECO:0000313" key="14">
    <source>
        <dbReference type="Proteomes" id="UP000755585"/>
    </source>
</evidence>
<dbReference type="PROSITE" id="PS50109">
    <property type="entry name" value="HIS_KIN"/>
    <property type="match status" value="1"/>
</dbReference>
<dbReference type="SUPFAM" id="SSF47384">
    <property type="entry name" value="Homodimeric domain of signal transducing histidine kinase"/>
    <property type="match status" value="1"/>
</dbReference>
<dbReference type="GO" id="GO:0016301">
    <property type="term" value="F:kinase activity"/>
    <property type="evidence" value="ECO:0007669"/>
    <property type="project" value="UniProtKB-KW"/>
</dbReference>
<dbReference type="InterPro" id="IPR005467">
    <property type="entry name" value="His_kinase_dom"/>
</dbReference>
<evidence type="ECO:0000259" key="11">
    <source>
        <dbReference type="PROSITE" id="PS50109"/>
    </source>
</evidence>
<name>A0ABS4UW33_9ACTN</name>
<dbReference type="SMART" id="SM00388">
    <property type="entry name" value="HisKA"/>
    <property type="match status" value="1"/>
</dbReference>
<keyword evidence="7 13" id="KW-0418">Kinase</keyword>
<dbReference type="Gene3D" id="3.30.565.10">
    <property type="entry name" value="Histidine kinase-like ATPase, C-terminal domain"/>
    <property type="match status" value="1"/>
</dbReference>
<dbReference type="InterPro" id="IPR003661">
    <property type="entry name" value="HisK_dim/P_dom"/>
</dbReference>
<dbReference type="CDD" id="cd06225">
    <property type="entry name" value="HAMP"/>
    <property type="match status" value="1"/>
</dbReference>
<evidence type="ECO:0000256" key="3">
    <source>
        <dbReference type="ARBA" id="ARBA00012438"/>
    </source>
</evidence>
<comment type="caution">
    <text evidence="13">The sequence shown here is derived from an EMBL/GenBank/DDBJ whole genome shotgun (WGS) entry which is preliminary data.</text>
</comment>